<dbReference type="GO" id="GO:0008061">
    <property type="term" value="F:chitin binding"/>
    <property type="evidence" value="ECO:0007669"/>
    <property type="project" value="TreeGrafter"/>
</dbReference>
<dbReference type="PANTHER" id="PTHR11177">
    <property type="entry name" value="CHITINASE"/>
    <property type="match status" value="1"/>
</dbReference>
<dbReference type="InterPro" id="IPR017853">
    <property type="entry name" value="GH"/>
</dbReference>
<feature type="transmembrane region" description="Helical" evidence="2">
    <location>
        <begin position="93"/>
        <end position="117"/>
    </location>
</feature>
<sequence length="561" mass="61945">MTAILERLSAGAATQVDRLDLMSSDVGAVKGAIRKDLNTLSLIKNRTPGTSVDGIGTKYDAAETSKDILVRVRQSQSREHEESEEHERFCLTVWLLCGILLFPLILSVWLFLVPFLMDIERTTMSEAPSFPRTSRLPTGATSIATTDTSTQSTPPPCMESVVLPTLPTHFQIGPTYNSTTPTSPSRPFFCLFNSSRVVPDYNPLYTGTSWNYMFQTLPFSLCPNILYWSVGVENGTITSRMPAFDAQHGLSQLRTITDAQGYPDIKLLLALGGYPEDSPHFTRIVQDPAMLQRLMDSVVNAMQNFRLDGVTVDWVEPKPGCENPDDLRLLGELLRNIRSTFNSQGFAHAITSVILDVNAANEHLVDSVYSEVNYFFLATHRVRLPRNPSMEHLCANITSLVHSVLERYARIAQRISVQQLCITEYAAPMVSEGRVDPATGAAYFEPSMKFAPIYLGCAHSSFCREANGTGSCIVHRVLRGPPDPSGTPAMRFVVSSDGVLSFRANLYGGTCVLVLGLDYDNFVDQCGSRFRRYLLMEHMYSAMTSGQAVTTRAIVDGAPTC</sequence>
<keyword evidence="2" id="KW-1133">Transmembrane helix</keyword>
<dbReference type="PANTHER" id="PTHR11177:SF317">
    <property type="entry name" value="CHITINASE 12-RELATED"/>
    <property type="match status" value="1"/>
</dbReference>
<reference evidence="4 5" key="1">
    <citation type="journal article" date="2023" name="Arcadia Sci">
        <title>De novo assembly of a long-read Amblyomma americanum tick genome.</title>
        <authorList>
            <person name="Chou S."/>
            <person name="Poskanzer K.E."/>
            <person name="Rollins M."/>
            <person name="Thuy-Boun P.S."/>
        </authorList>
    </citation>
    <scope>NUCLEOTIDE SEQUENCE [LARGE SCALE GENOMIC DNA]</scope>
    <source>
        <strain evidence="4">F_SG_1</strain>
        <tissue evidence="4">Salivary glands</tissue>
    </source>
</reference>
<feature type="compositionally biased region" description="Polar residues" evidence="1">
    <location>
        <begin position="127"/>
        <end position="136"/>
    </location>
</feature>
<dbReference type="PROSITE" id="PS51910">
    <property type="entry name" value="GH18_2"/>
    <property type="match status" value="1"/>
</dbReference>
<evidence type="ECO:0000313" key="5">
    <source>
        <dbReference type="Proteomes" id="UP001321473"/>
    </source>
</evidence>
<dbReference type="GO" id="GO:0005576">
    <property type="term" value="C:extracellular region"/>
    <property type="evidence" value="ECO:0007669"/>
    <property type="project" value="TreeGrafter"/>
</dbReference>
<evidence type="ECO:0000256" key="2">
    <source>
        <dbReference type="SAM" id="Phobius"/>
    </source>
</evidence>
<feature type="compositionally biased region" description="Low complexity" evidence="1">
    <location>
        <begin position="137"/>
        <end position="152"/>
    </location>
</feature>
<dbReference type="GO" id="GO:0005975">
    <property type="term" value="P:carbohydrate metabolic process"/>
    <property type="evidence" value="ECO:0007669"/>
    <property type="project" value="InterPro"/>
</dbReference>
<evidence type="ECO:0000259" key="3">
    <source>
        <dbReference type="PROSITE" id="PS51910"/>
    </source>
</evidence>
<dbReference type="GO" id="GO:0006032">
    <property type="term" value="P:chitin catabolic process"/>
    <property type="evidence" value="ECO:0007669"/>
    <property type="project" value="TreeGrafter"/>
</dbReference>
<keyword evidence="2" id="KW-0812">Transmembrane</keyword>
<accession>A0AAQ4DKE8</accession>
<keyword evidence="5" id="KW-1185">Reference proteome</keyword>
<dbReference type="SUPFAM" id="SSF51445">
    <property type="entry name" value="(Trans)glycosidases"/>
    <property type="match status" value="1"/>
</dbReference>
<evidence type="ECO:0000256" key="1">
    <source>
        <dbReference type="SAM" id="MobiDB-lite"/>
    </source>
</evidence>
<dbReference type="GO" id="GO:0004568">
    <property type="term" value="F:chitinase activity"/>
    <property type="evidence" value="ECO:0007669"/>
    <property type="project" value="TreeGrafter"/>
</dbReference>
<feature type="region of interest" description="Disordered" evidence="1">
    <location>
        <begin position="127"/>
        <end position="156"/>
    </location>
</feature>
<dbReference type="Proteomes" id="UP001321473">
    <property type="component" value="Unassembled WGS sequence"/>
</dbReference>
<dbReference type="Pfam" id="PF00704">
    <property type="entry name" value="Glyco_hydro_18"/>
    <property type="match status" value="1"/>
</dbReference>
<name>A0AAQ4DKE8_AMBAM</name>
<proteinExistence type="predicted"/>
<gene>
    <name evidence="4" type="ORF">V5799_034452</name>
</gene>
<dbReference type="InterPro" id="IPR001223">
    <property type="entry name" value="Glyco_hydro18_cat"/>
</dbReference>
<organism evidence="4 5">
    <name type="scientific">Amblyomma americanum</name>
    <name type="common">Lone star tick</name>
    <dbReference type="NCBI Taxonomy" id="6943"/>
    <lineage>
        <taxon>Eukaryota</taxon>
        <taxon>Metazoa</taxon>
        <taxon>Ecdysozoa</taxon>
        <taxon>Arthropoda</taxon>
        <taxon>Chelicerata</taxon>
        <taxon>Arachnida</taxon>
        <taxon>Acari</taxon>
        <taxon>Parasitiformes</taxon>
        <taxon>Ixodida</taxon>
        <taxon>Ixodoidea</taxon>
        <taxon>Ixodidae</taxon>
        <taxon>Amblyomminae</taxon>
        <taxon>Amblyomma</taxon>
    </lineage>
</organism>
<evidence type="ECO:0000313" key="4">
    <source>
        <dbReference type="EMBL" id="KAK8762938.1"/>
    </source>
</evidence>
<dbReference type="InterPro" id="IPR050314">
    <property type="entry name" value="Glycosyl_Hydrlase_18"/>
</dbReference>
<dbReference type="AlphaFoldDB" id="A0AAQ4DKE8"/>
<dbReference type="EMBL" id="JARKHS020029677">
    <property type="protein sequence ID" value="KAK8762938.1"/>
    <property type="molecule type" value="Genomic_DNA"/>
</dbReference>
<protein>
    <recommendedName>
        <fullName evidence="3">GH18 domain-containing protein</fullName>
    </recommendedName>
</protein>
<comment type="caution">
    <text evidence="4">The sequence shown here is derived from an EMBL/GenBank/DDBJ whole genome shotgun (WGS) entry which is preliminary data.</text>
</comment>
<keyword evidence="2" id="KW-0472">Membrane</keyword>
<feature type="domain" description="GH18" evidence="3">
    <location>
        <begin position="195"/>
        <end position="561"/>
    </location>
</feature>
<dbReference type="Gene3D" id="3.20.20.80">
    <property type="entry name" value="Glycosidases"/>
    <property type="match status" value="1"/>
</dbReference>